<comment type="caution">
    <text evidence="1">The sequence shown here is derived from an EMBL/GenBank/DDBJ whole genome shotgun (WGS) entry which is preliminary data.</text>
</comment>
<accession>A0A3D9UJU5</accession>
<dbReference type="EMBL" id="QTUB01000001">
    <property type="protein sequence ID" value="REF26254.1"/>
    <property type="molecule type" value="Genomic_DNA"/>
</dbReference>
<keyword evidence="2" id="KW-1185">Reference proteome</keyword>
<proteinExistence type="predicted"/>
<reference evidence="1 2" key="1">
    <citation type="submission" date="2018-08" db="EMBL/GenBank/DDBJ databases">
        <title>Genomic Encyclopedia of Archaeal and Bacterial Type Strains, Phase II (KMG-II): from individual species to whole genera.</title>
        <authorList>
            <person name="Goeker M."/>
        </authorList>
    </citation>
    <scope>NUCLEOTIDE SEQUENCE [LARGE SCALE GENOMIC DNA]</scope>
    <source>
        <strain evidence="1 2">DSM 17905</strain>
    </source>
</reference>
<dbReference type="AlphaFoldDB" id="A0A3D9UJU5"/>
<evidence type="ECO:0000313" key="1">
    <source>
        <dbReference type="EMBL" id="REF26254.1"/>
    </source>
</evidence>
<protein>
    <submittedName>
        <fullName evidence="1">Uncharacterized protein</fullName>
    </submittedName>
</protein>
<sequence>MDLSAVKARTNPSKKVRMSSLNAHPFYCFVRFILDFFHTIQIMIDTAIKAAPAELHALGFLLNL</sequence>
<dbReference type="Proteomes" id="UP000256294">
    <property type="component" value="Unassembled WGS sequence"/>
</dbReference>
<gene>
    <name evidence="1" type="ORF">BDD26_0873</name>
</gene>
<name>A0A3D9UJU5_9GAMM</name>
<organism evidence="1 2">
    <name type="scientific">Xenorhabdus cabanillasii</name>
    <dbReference type="NCBI Taxonomy" id="351673"/>
    <lineage>
        <taxon>Bacteria</taxon>
        <taxon>Pseudomonadati</taxon>
        <taxon>Pseudomonadota</taxon>
        <taxon>Gammaproteobacteria</taxon>
        <taxon>Enterobacterales</taxon>
        <taxon>Morganellaceae</taxon>
        <taxon>Xenorhabdus</taxon>
    </lineage>
</organism>
<evidence type="ECO:0000313" key="2">
    <source>
        <dbReference type="Proteomes" id="UP000256294"/>
    </source>
</evidence>